<organism evidence="1 2">
    <name type="scientific">Spirosoma telluris</name>
    <dbReference type="NCBI Taxonomy" id="2183553"/>
    <lineage>
        <taxon>Bacteria</taxon>
        <taxon>Pseudomonadati</taxon>
        <taxon>Bacteroidota</taxon>
        <taxon>Cytophagia</taxon>
        <taxon>Cytophagales</taxon>
        <taxon>Cytophagaceae</taxon>
        <taxon>Spirosoma</taxon>
    </lineage>
</organism>
<evidence type="ECO:0008006" key="3">
    <source>
        <dbReference type="Google" id="ProtNLM"/>
    </source>
</evidence>
<keyword evidence="2" id="KW-1185">Reference proteome</keyword>
<evidence type="ECO:0000313" key="2">
    <source>
        <dbReference type="Proteomes" id="UP000249016"/>
    </source>
</evidence>
<dbReference type="EMBL" id="QLII01000001">
    <property type="protein sequence ID" value="RAI76882.1"/>
    <property type="molecule type" value="Genomic_DNA"/>
</dbReference>
<dbReference type="RefSeq" id="WP_111346972.1">
    <property type="nucleotide sequence ID" value="NZ_QLII01000001.1"/>
</dbReference>
<accession>A0A327NNS2</accession>
<proteinExistence type="predicted"/>
<gene>
    <name evidence="1" type="ORF">HMF3257_26785</name>
</gene>
<dbReference type="AlphaFoldDB" id="A0A327NNS2"/>
<sequence>MLTIKDGNGCVTSPVAILPTPTNCSGFDLALTKKLGPGQSANVVAGGTVTFTVTVINQGAWMRPMFR</sequence>
<protein>
    <recommendedName>
        <fullName evidence="3">DUF11 domain-containing protein</fullName>
    </recommendedName>
</protein>
<name>A0A327NNS2_9BACT</name>
<comment type="caution">
    <text evidence="1">The sequence shown here is derived from an EMBL/GenBank/DDBJ whole genome shotgun (WGS) entry which is preliminary data.</text>
</comment>
<reference evidence="1 2" key="1">
    <citation type="submission" date="2018-06" db="EMBL/GenBank/DDBJ databases">
        <title>Spirosoma sp. HMF3257 Genome sequencing and assembly.</title>
        <authorList>
            <person name="Kang H."/>
            <person name="Cha I."/>
            <person name="Kim H."/>
            <person name="Kang J."/>
            <person name="Joh K."/>
        </authorList>
    </citation>
    <scope>NUCLEOTIDE SEQUENCE [LARGE SCALE GENOMIC DNA]</scope>
    <source>
        <strain evidence="1 2">HMF3257</strain>
    </source>
</reference>
<evidence type="ECO:0000313" key="1">
    <source>
        <dbReference type="EMBL" id="RAI76882.1"/>
    </source>
</evidence>
<dbReference type="Proteomes" id="UP000249016">
    <property type="component" value="Unassembled WGS sequence"/>
</dbReference>